<reference evidence="3" key="1">
    <citation type="journal article" date="2014" name="Microbiology">
        <title>A 2,4-dichlorophenoxyacetic acid degradation plasmid pM7012 discloses distribution of an unclassified megaplasmid group across bacterial species.</title>
        <authorList>
            <person name="Sakai Y."/>
            <person name="Ogawa N."/>
            <person name="Shimomura Y."/>
            <person name="Fujii T."/>
        </authorList>
    </citation>
    <scope>NUCLEOTIDE SEQUENCE</scope>
    <source>
        <strain evidence="3">M701</strain>
    </source>
</reference>
<accession>V5YQR6</accession>
<feature type="signal peptide" evidence="2">
    <location>
        <begin position="1"/>
        <end position="21"/>
    </location>
</feature>
<keyword evidence="3" id="KW-0614">Plasmid</keyword>
<geneLocation type="plasmid" evidence="3">
    <name>pM7012</name>
</geneLocation>
<dbReference type="EMBL" id="AB853026">
    <property type="protein sequence ID" value="BAO19266.1"/>
    <property type="molecule type" value="Genomic_DNA"/>
</dbReference>
<gene>
    <name evidence="3" type="primary">traF</name>
</gene>
<proteinExistence type="predicted"/>
<dbReference type="AlphaFoldDB" id="V5YQR6"/>
<dbReference type="Gene3D" id="3.40.30.10">
    <property type="entry name" value="Glutaredoxin"/>
    <property type="match status" value="1"/>
</dbReference>
<protein>
    <submittedName>
        <fullName evidence="3">Sex pilus assembly protein TraF</fullName>
    </submittedName>
</protein>
<reference evidence="3" key="2">
    <citation type="submission" date="2024-06" db="EMBL/GenBank/DDBJ databases">
        <authorList>
            <person name="Sakai Y."/>
            <person name="Fujii T."/>
        </authorList>
    </citation>
    <scope>NUCLEOTIDE SEQUENCE</scope>
    <source>
        <strain evidence="3">M701</strain>
        <plasmid evidence="3">pM7012</plasmid>
    </source>
</reference>
<evidence type="ECO:0000256" key="1">
    <source>
        <dbReference type="SAM" id="MobiDB-lite"/>
    </source>
</evidence>
<feature type="compositionally biased region" description="Pro residues" evidence="1">
    <location>
        <begin position="54"/>
        <end position="68"/>
    </location>
</feature>
<sequence length="319" mass="35690">MTFKKLVAILLLGSFTLPLFAQETSDASPKPGFLERKGEGWYWYHDPKDDAPKDVPPPPPPAPAPASQPQPDKKTSKPHDDPFSVAWLRKAMPKLLDEAIDNPTKENVEAYLYAQRVAMDKSQRYAEMTQQVVDSDPFLDENNRVPLDTMGKAIFRTKLDSDNKAALTYASKISGIWLFFDSKCAYCRPEADAIQHVAKKYGFSTKFISMDGGGLPNVSDFVKDNGTAKMLHLTMTPTTVLVVPPNNYYIVSQGIMAQPQLEDRIVVALDSNDLFPKDIAKTVHTFDRGVLTPSDTKQGASDDPKEWVKYLKDRLNGRY</sequence>
<feature type="compositionally biased region" description="Basic and acidic residues" evidence="1">
    <location>
        <begin position="44"/>
        <end position="53"/>
    </location>
</feature>
<dbReference type="NCBIfam" id="TIGR02740">
    <property type="entry name" value="TraF-like"/>
    <property type="match status" value="1"/>
</dbReference>
<dbReference type="InterPro" id="IPR039555">
    <property type="entry name" value="TraF/TrbB"/>
</dbReference>
<dbReference type="Pfam" id="PF13728">
    <property type="entry name" value="TraF"/>
    <property type="match status" value="1"/>
</dbReference>
<name>V5YQR6_9BURK</name>
<feature type="region of interest" description="Disordered" evidence="1">
    <location>
        <begin position="44"/>
        <end position="82"/>
    </location>
</feature>
<dbReference type="RefSeq" id="WP_023842806.1">
    <property type="nucleotide sequence ID" value="NC_022995.1"/>
</dbReference>
<evidence type="ECO:0000256" key="2">
    <source>
        <dbReference type="SAM" id="SignalP"/>
    </source>
</evidence>
<dbReference type="SUPFAM" id="SSF52833">
    <property type="entry name" value="Thioredoxin-like"/>
    <property type="match status" value="1"/>
</dbReference>
<dbReference type="InterPro" id="IPR014111">
    <property type="entry name" value="T4SS_TraF-like"/>
</dbReference>
<feature type="compositionally biased region" description="Basic and acidic residues" evidence="1">
    <location>
        <begin position="71"/>
        <end position="82"/>
    </location>
</feature>
<feature type="chain" id="PRO_5004743143" evidence="2">
    <location>
        <begin position="22"/>
        <end position="319"/>
    </location>
</feature>
<dbReference type="InterPro" id="IPR036249">
    <property type="entry name" value="Thioredoxin-like_sf"/>
</dbReference>
<organism evidence="3">
    <name type="scientific">Burkholderia sp. M701</name>
    <dbReference type="NCBI Taxonomy" id="326454"/>
    <lineage>
        <taxon>Bacteria</taxon>
        <taxon>Pseudomonadati</taxon>
        <taxon>Pseudomonadota</taxon>
        <taxon>Betaproteobacteria</taxon>
        <taxon>Burkholderiales</taxon>
        <taxon>Burkholderiaceae</taxon>
        <taxon>Burkholderia</taxon>
    </lineage>
</organism>
<evidence type="ECO:0000313" key="3">
    <source>
        <dbReference type="EMBL" id="BAO19266.1"/>
    </source>
</evidence>
<keyword evidence="2" id="KW-0732">Signal</keyword>